<dbReference type="Gene3D" id="1.10.357.10">
    <property type="entry name" value="Tetracycline Repressor, domain 2"/>
    <property type="match status" value="1"/>
</dbReference>
<evidence type="ECO:0000313" key="4">
    <source>
        <dbReference type="EMBL" id="SEA97651.1"/>
    </source>
</evidence>
<feature type="domain" description="HTH tetR-type" evidence="3">
    <location>
        <begin position="12"/>
        <end position="72"/>
    </location>
</feature>
<dbReference type="Proteomes" id="UP000199042">
    <property type="component" value="Unassembled WGS sequence"/>
</dbReference>
<dbReference type="AlphaFoldDB" id="A0A143Z9G5"/>
<sequence length="199" mass="23054">MDPEIKIDRRIRKTKQAIQQAVVKLLSDQNLESITITQVAAMADVNRKTFYNYYESTNQVLEEIENDIVQSFDEVISTINMKKDFKSPTWIFESLTNIIQQDFEFYSDLMQSNKVGDINLIAKISQTLKQRVIANLHLDIFEDDFTRDLTINYVIAGMMEVYQEWLRDPKKIPLDELSKKMSLITFSGVNGILGDGKNE</sequence>
<dbReference type="PROSITE" id="PS50977">
    <property type="entry name" value="HTH_TETR_2"/>
    <property type="match status" value="1"/>
</dbReference>
<reference evidence="4 5" key="1">
    <citation type="submission" date="2016-10" db="EMBL/GenBank/DDBJ databases">
        <authorList>
            <person name="Varghese N."/>
            <person name="Submissions S."/>
        </authorList>
    </citation>
    <scope>NUCLEOTIDE SEQUENCE [LARGE SCALE GENOMIC DNA]</scope>
    <source>
        <strain evidence="4 5">DSM 14526</strain>
    </source>
</reference>
<dbReference type="EMBL" id="FNQH01000016">
    <property type="protein sequence ID" value="SEA97651.1"/>
    <property type="molecule type" value="Genomic_DNA"/>
</dbReference>
<name>A0A143Z9G5_9LACT</name>
<dbReference type="PANTHER" id="PTHR43479">
    <property type="entry name" value="ACREF/ENVCD OPERON REPRESSOR-RELATED"/>
    <property type="match status" value="1"/>
</dbReference>
<keyword evidence="1 2" id="KW-0238">DNA-binding</keyword>
<dbReference type="InterPro" id="IPR039532">
    <property type="entry name" value="TetR_C_Firmicutes"/>
</dbReference>
<dbReference type="GO" id="GO:0003677">
    <property type="term" value="F:DNA binding"/>
    <property type="evidence" value="ECO:0007669"/>
    <property type="project" value="UniProtKB-UniRule"/>
</dbReference>
<protein>
    <submittedName>
        <fullName evidence="4">Transcriptional regulator, TetR family</fullName>
    </submittedName>
</protein>
<organism evidence="4 5">
    <name type="scientific">Trichococcus collinsii</name>
    <dbReference type="NCBI Taxonomy" id="157076"/>
    <lineage>
        <taxon>Bacteria</taxon>
        <taxon>Bacillati</taxon>
        <taxon>Bacillota</taxon>
        <taxon>Bacilli</taxon>
        <taxon>Lactobacillales</taxon>
        <taxon>Carnobacteriaceae</taxon>
        <taxon>Trichococcus</taxon>
    </lineage>
</organism>
<dbReference type="SUPFAM" id="SSF46689">
    <property type="entry name" value="Homeodomain-like"/>
    <property type="match status" value="1"/>
</dbReference>
<evidence type="ECO:0000256" key="1">
    <source>
        <dbReference type="ARBA" id="ARBA00023125"/>
    </source>
</evidence>
<proteinExistence type="predicted"/>
<dbReference type="RefSeq" id="WP_086987713.1">
    <property type="nucleotide sequence ID" value="NZ_FJNA01000004.1"/>
</dbReference>
<accession>A0A143Z9G5</accession>
<dbReference type="OrthoDB" id="9810250at2"/>
<comment type="caution">
    <text evidence="4">The sequence shown here is derived from an EMBL/GenBank/DDBJ whole genome shotgun (WGS) entry which is preliminary data.</text>
</comment>
<evidence type="ECO:0000313" key="5">
    <source>
        <dbReference type="Proteomes" id="UP000199042"/>
    </source>
</evidence>
<gene>
    <name evidence="4" type="ORF">SAMN04488525_1167</name>
</gene>
<dbReference type="Pfam" id="PF14278">
    <property type="entry name" value="TetR_C_8"/>
    <property type="match status" value="1"/>
</dbReference>
<dbReference type="InterPro" id="IPR001647">
    <property type="entry name" value="HTH_TetR"/>
</dbReference>
<dbReference type="PANTHER" id="PTHR43479:SF23">
    <property type="entry name" value="HTH TETR-TYPE DOMAIN-CONTAINING PROTEIN"/>
    <property type="match status" value="1"/>
</dbReference>
<keyword evidence="5" id="KW-1185">Reference proteome</keyword>
<dbReference type="InterPro" id="IPR050624">
    <property type="entry name" value="HTH-type_Tx_Regulator"/>
</dbReference>
<evidence type="ECO:0000259" key="3">
    <source>
        <dbReference type="PROSITE" id="PS50977"/>
    </source>
</evidence>
<dbReference type="InterPro" id="IPR009057">
    <property type="entry name" value="Homeodomain-like_sf"/>
</dbReference>
<feature type="DNA-binding region" description="H-T-H motif" evidence="2">
    <location>
        <begin position="35"/>
        <end position="54"/>
    </location>
</feature>
<evidence type="ECO:0000256" key="2">
    <source>
        <dbReference type="PROSITE-ProRule" id="PRU00335"/>
    </source>
</evidence>